<dbReference type="GO" id="GO:0050660">
    <property type="term" value="F:flavin adenine dinucleotide binding"/>
    <property type="evidence" value="ECO:0007669"/>
    <property type="project" value="InterPro"/>
</dbReference>
<dbReference type="Gene3D" id="3.50.50.60">
    <property type="entry name" value="FAD/NAD(P)-binding domain"/>
    <property type="match status" value="1"/>
</dbReference>
<keyword evidence="7" id="KW-1185">Reference proteome</keyword>
<proteinExistence type="inferred from homology"/>
<gene>
    <name evidence="6" type="ORF">PPNO1_LOCUS7007</name>
</gene>
<evidence type="ECO:0000313" key="7">
    <source>
        <dbReference type="Proteomes" id="UP000838763"/>
    </source>
</evidence>
<dbReference type="SUPFAM" id="SSF51905">
    <property type="entry name" value="FAD/NAD(P)-binding domain"/>
    <property type="match status" value="1"/>
</dbReference>
<dbReference type="AlphaFoldDB" id="A0A9P1H8Z0"/>
<dbReference type="PANTHER" id="PTHR23023">
    <property type="entry name" value="DIMETHYLANILINE MONOOXYGENASE"/>
    <property type="match status" value="1"/>
</dbReference>
<dbReference type="SUPFAM" id="SSF51735">
    <property type="entry name" value="NAD(P)-binding Rossmann-fold domains"/>
    <property type="match status" value="1"/>
</dbReference>
<dbReference type="InterPro" id="IPR000960">
    <property type="entry name" value="Flavin_mOase"/>
</dbReference>
<keyword evidence="2" id="KW-0285">Flavoprotein</keyword>
<keyword evidence="5" id="KW-0560">Oxidoreductase</keyword>
<evidence type="ECO:0000256" key="5">
    <source>
        <dbReference type="ARBA" id="ARBA00023002"/>
    </source>
</evidence>
<evidence type="ECO:0008006" key="8">
    <source>
        <dbReference type="Google" id="ProtNLM"/>
    </source>
</evidence>
<dbReference type="GO" id="GO:0050661">
    <property type="term" value="F:NADP binding"/>
    <property type="evidence" value="ECO:0007669"/>
    <property type="project" value="InterPro"/>
</dbReference>
<name>A0A9P1H8Z0_9PEZI</name>
<evidence type="ECO:0000313" key="6">
    <source>
        <dbReference type="EMBL" id="CAI4217394.1"/>
    </source>
</evidence>
<dbReference type="OrthoDB" id="10254665at2759"/>
<organism evidence="6 7">
    <name type="scientific">Parascedosporium putredinis</name>
    <dbReference type="NCBI Taxonomy" id="1442378"/>
    <lineage>
        <taxon>Eukaryota</taxon>
        <taxon>Fungi</taxon>
        <taxon>Dikarya</taxon>
        <taxon>Ascomycota</taxon>
        <taxon>Pezizomycotina</taxon>
        <taxon>Sordariomycetes</taxon>
        <taxon>Hypocreomycetidae</taxon>
        <taxon>Microascales</taxon>
        <taxon>Microascaceae</taxon>
        <taxon>Parascedosporium</taxon>
    </lineage>
</organism>
<dbReference type="InterPro" id="IPR036188">
    <property type="entry name" value="FAD/NAD-bd_sf"/>
</dbReference>
<comment type="similarity">
    <text evidence="1">Belongs to the FMO family.</text>
</comment>
<accession>A0A9P1H8Z0</accession>
<dbReference type="EMBL" id="CALLCH030000016">
    <property type="protein sequence ID" value="CAI4217394.1"/>
    <property type="molecule type" value="Genomic_DNA"/>
</dbReference>
<dbReference type="InterPro" id="IPR020946">
    <property type="entry name" value="Flavin_mOase-like"/>
</dbReference>
<dbReference type="Proteomes" id="UP000838763">
    <property type="component" value="Unassembled WGS sequence"/>
</dbReference>
<reference evidence="6" key="1">
    <citation type="submission" date="2022-11" db="EMBL/GenBank/DDBJ databases">
        <authorList>
            <person name="Scott C."/>
            <person name="Bruce N."/>
        </authorList>
    </citation>
    <scope>NUCLEOTIDE SEQUENCE</scope>
</reference>
<sequence length="499" mass="55846">MKVVIVGAGPSGLATLKYLLSVPKFFDTEPIEVICVEKTGNYGGAFTNLTYEDLVSSKYLTAFSDFRFPAGCPDFPTARDVVDYFRRYVHHHNLKDFILVSTEVLSIQRQGNGHAVTVRTANGLVETVECDAVAICSGLHNIPNIPEVEGIELAKKQFHSSAYSGRADFSRGNHVTILGAGETAFDLAYQAVTSDAKSVTLCHSDGFFCGPKPLLWGYYNLWIKFTQTFISGTPRGPDQWVGRPPKARDHVDAIFFNKSQRAIPYIAKEWRSEALWNRIRAFFVRLPHRPTGDKFIAVAPWPKRITNEGFFEFRDNGSPEYERIKDKKIPADVVVFATGYKRVVKFLDAAYPQPGDVDVRGIYHHDDVTVAFIGFMRPSLGAIPPLAELQAQLWILRLLQSRNPSLVPLSAAPGPSPFPRSIPAYELDYSLHARNGRNFAQLKGGVDHEAYAYQLALDMEAAPKLGYVLSWGPSFFRTWAMGPNFNTKFRLVGPWKDEK</sequence>
<dbReference type="PRINTS" id="PR00370">
    <property type="entry name" value="FMOXYGENASE"/>
</dbReference>
<keyword evidence="4" id="KW-0521">NADP</keyword>
<dbReference type="PIRSF" id="PIRSF000332">
    <property type="entry name" value="FMO"/>
    <property type="match status" value="1"/>
</dbReference>
<comment type="caution">
    <text evidence="6">The sequence shown here is derived from an EMBL/GenBank/DDBJ whole genome shotgun (WGS) entry which is preliminary data.</text>
</comment>
<evidence type="ECO:0000256" key="4">
    <source>
        <dbReference type="ARBA" id="ARBA00022857"/>
    </source>
</evidence>
<dbReference type="InterPro" id="IPR050346">
    <property type="entry name" value="FMO-like"/>
</dbReference>
<dbReference type="InterPro" id="IPR036291">
    <property type="entry name" value="NAD(P)-bd_dom_sf"/>
</dbReference>
<dbReference type="Pfam" id="PF00743">
    <property type="entry name" value="FMO-like"/>
    <property type="match status" value="1"/>
</dbReference>
<protein>
    <recommendedName>
        <fullName evidence="8">Dimethylaniline monooxygenase</fullName>
    </recommendedName>
</protein>
<dbReference type="GO" id="GO:0004499">
    <property type="term" value="F:N,N-dimethylaniline monooxygenase activity"/>
    <property type="evidence" value="ECO:0007669"/>
    <property type="project" value="InterPro"/>
</dbReference>
<evidence type="ECO:0000256" key="3">
    <source>
        <dbReference type="ARBA" id="ARBA00022827"/>
    </source>
</evidence>
<evidence type="ECO:0000256" key="2">
    <source>
        <dbReference type="ARBA" id="ARBA00022630"/>
    </source>
</evidence>
<keyword evidence="3" id="KW-0274">FAD</keyword>
<evidence type="ECO:0000256" key="1">
    <source>
        <dbReference type="ARBA" id="ARBA00009183"/>
    </source>
</evidence>